<dbReference type="EMBL" id="QWDM01000006">
    <property type="protein sequence ID" value="RUT70225.1"/>
    <property type="molecule type" value="Genomic_DNA"/>
</dbReference>
<sequence length="185" mass="21902">MMLTNTLIDRTNRFYIEMSRKVLSEKEYDILQKLLIDKMTLKEVGDNYGVTGESVRRLYERTFEKVKCVTELLDDIDHYKQKLEQLKEDFEYETGRIKKRRSKAETDLNKLLYDTHFPFSKRMFTIIEALGITTIGELAAIPLKDFQCFRGFKGKCKNELIAFIEFENIEHLFKGFSVWKTVAVK</sequence>
<dbReference type="Pfam" id="PF04545">
    <property type="entry name" value="Sigma70_r4"/>
    <property type="match status" value="1"/>
</dbReference>
<dbReference type="InterPro" id="IPR007630">
    <property type="entry name" value="RNA_pol_sigma70_r4"/>
</dbReference>
<dbReference type="InterPro" id="IPR013324">
    <property type="entry name" value="RNA_pol_sigma_r3/r4-like"/>
</dbReference>
<dbReference type="GO" id="GO:0006352">
    <property type="term" value="P:DNA-templated transcription initiation"/>
    <property type="evidence" value="ECO:0007669"/>
    <property type="project" value="InterPro"/>
</dbReference>
<proteinExistence type="predicted"/>
<feature type="domain" description="RNA polymerase sigma-70 region 4" evidence="1">
    <location>
        <begin position="22"/>
        <end position="67"/>
    </location>
</feature>
<evidence type="ECO:0000259" key="1">
    <source>
        <dbReference type="Pfam" id="PF04545"/>
    </source>
</evidence>
<evidence type="ECO:0000313" key="2">
    <source>
        <dbReference type="EMBL" id="RUT70225.1"/>
    </source>
</evidence>
<dbReference type="Proteomes" id="UP000288102">
    <property type="component" value="Unassembled WGS sequence"/>
</dbReference>
<reference evidence="3" key="1">
    <citation type="journal article" date="2019" name="Syst. Appl. Microbiol.">
        <title>Flavobacterium circumlabens sp. nov. and Flavobacterium cupreum sp. nov., two psychrotrophic species isolated from Antarctic environmental samples.</title>
        <authorList>
            <person name="Kralova S."/>
            <person name="Busse H.-J."/>
            <person name="Svec P."/>
            <person name="Maslanova I."/>
            <person name="Stankova E."/>
            <person name="Bartak M."/>
            <person name="Sedlacek I."/>
        </authorList>
    </citation>
    <scope>NUCLEOTIDE SEQUENCE [LARGE SCALE GENOMIC DNA]</scope>
    <source>
        <strain evidence="3">CCM 8825</strain>
    </source>
</reference>
<dbReference type="OrthoDB" id="1372701at2"/>
<comment type="caution">
    <text evidence="2">The sequence shown here is derived from an EMBL/GenBank/DDBJ whole genome shotgun (WGS) entry which is preliminary data.</text>
</comment>
<organism evidence="2 3">
    <name type="scientific">Flavobacterium cupreum</name>
    <dbReference type="NCBI Taxonomy" id="2133766"/>
    <lineage>
        <taxon>Bacteria</taxon>
        <taxon>Pseudomonadati</taxon>
        <taxon>Bacteroidota</taxon>
        <taxon>Flavobacteriia</taxon>
        <taxon>Flavobacteriales</taxon>
        <taxon>Flavobacteriaceae</taxon>
        <taxon>Flavobacterium</taxon>
    </lineage>
</organism>
<protein>
    <recommendedName>
        <fullName evidence="1">RNA polymerase sigma-70 region 4 domain-containing protein</fullName>
    </recommendedName>
</protein>
<keyword evidence="3" id="KW-1185">Reference proteome</keyword>
<dbReference type="InterPro" id="IPR036388">
    <property type="entry name" value="WH-like_DNA-bd_sf"/>
</dbReference>
<dbReference type="Gene3D" id="1.10.10.10">
    <property type="entry name" value="Winged helix-like DNA-binding domain superfamily/Winged helix DNA-binding domain"/>
    <property type="match status" value="1"/>
</dbReference>
<evidence type="ECO:0000313" key="3">
    <source>
        <dbReference type="Proteomes" id="UP000288102"/>
    </source>
</evidence>
<dbReference type="SUPFAM" id="SSF88659">
    <property type="entry name" value="Sigma3 and sigma4 domains of RNA polymerase sigma factors"/>
    <property type="match status" value="1"/>
</dbReference>
<gene>
    <name evidence="2" type="ORF">D0817_10400</name>
</gene>
<dbReference type="GO" id="GO:0003700">
    <property type="term" value="F:DNA-binding transcription factor activity"/>
    <property type="evidence" value="ECO:0007669"/>
    <property type="project" value="InterPro"/>
</dbReference>
<name>A0A434A795_9FLAO</name>
<accession>A0A434A795</accession>
<dbReference type="AlphaFoldDB" id="A0A434A795"/>